<proteinExistence type="inferred from homology"/>
<dbReference type="KEGG" id="jre:109006709"/>
<organism evidence="10 12">
    <name type="scientific">Juglans regia</name>
    <name type="common">English walnut</name>
    <dbReference type="NCBI Taxonomy" id="51240"/>
    <lineage>
        <taxon>Eukaryota</taxon>
        <taxon>Viridiplantae</taxon>
        <taxon>Streptophyta</taxon>
        <taxon>Embryophyta</taxon>
        <taxon>Tracheophyta</taxon>
        <taxon>Spermatophyta</taxon>
        <taxon>Magnoliopsida</taxon>
        <taxon>eudicotyledons</taxon>
        <taxon>Gunneridae</taxon>
        <taxon>Pentapetalae</taxon>
        <taxon>rosids</taxon>
        <taxon>fabids</taxon>
        <taxon>Fagales</taxon>
        <taxon>Juglandaceae</taxon>
        <taxon>Juglans</taxon>
    </lineage>
</organism>
<dbReference type="GO" id="GO:0005634">
    <property type="term" value="C:nucleus"/>
    <property type="evidence" value="ECO:0000318"/>
    <property type="project" value="GO_Central"/>
</dbReference>
<keyword evidence="5" id="KW-0378">Hydrolase</keyword>
<evidence type="ECO:0000256" key="8">
    <source>
        <dbReference type="ARBA" id="ARBA00023128"/>
    </source>
</evidence>
<dbReference type="GeneID" id="109006709"/>
<evidence type="ECO:0000256" key="6">
    <source>
        <dbReference type="ARBA" id="ARBA00022842"/>
    </source>
</evidence>
<dbReference type="InterPro" id="IPR015797">
    <property type="entry name" value="NUDIX_hydrolase-like_dom_sf"/>
</dbReference>
<reference evidence="11 12" key="1">
    <citation type="submission" date="2025-04" db="UniProtKB">
        <authorList>
            <consortium name="RefSeq"/>
        </authorList>
    </citation>
    <scope>IDENTIFICATION</scope>
    <source>
        <tissue evidence="11 12">Leaves</tissue>
    </source>
</reference>
<comment type="subcellular location">
    <subcellularLocation>
        <location evidence="2">Mitochondrion</location>
    </subcellularLocation>
</comment>
<evidence type="ECO:0000256" key="1">
    <source>
        <dbReference type="ARBA" id="ARBA00001946"/>
    </source>
</evidence>
<dbReference type="OrthoDB" id="2011998at2759"/>
<accession>A0A2I4GCI2</accession>
<dbReference type="PROSITE" id="PS00893">
    <property type="entry name" value="NUDIX_BOX"/>
    <property type="match status" value="1"/>
</dbReference>
<dbReference type="GO" id="GO:0005737">
    <property type="term" value="C:cytoplasm"/>
    <property type="evidence" value="ECO:0000318"/>
    <property type="project" value="GO_Central"/>
</dbReference>
<dbReference type="CDD" id="cd04666">
    <property type="entry name" value="NUDIX_DIPP2_like_Nudt4"/>
    <property type="match status" value="1"/>
</dbReference>
<protein>
    <submittedName>
        <fullName evidence="11 12">Nudix hydrolase 13, mitochondrial-like</fullName>
    </submittedName>
</protein>
<gene>
    <name evidence="11 12" type="primary">LOC109006709</name>
</gene>
<keyword evidence="10" id="KW-1185">Reference proteome</keyword>
<sequence>MSSLPARTGRYRQRYKDHLRLVSGCIPYRLGKNFNCCYNNPEKKLLVLMISSPDRDDLVFPKGGWENDETIDEAARREALEEAGVRGILSENPLGVWEFRSKSKQNSSSLEGGCRGYMFALNVTEELDSWPEQASHDRKWLTTEEAFKFCRYDWMRDALRRFLNTLSEESSLKMAGESKETPVIRPVADAGEVRQISSPGYFGNPSGVQHLENSCCNCEVQG</sequence>
<comment type="similarity">
    <text evidence="3">Belongs to the Nudix hydrolase family.</text>
</comment>
<keyword evidence="7" id="KW-0809">Transit peptide</keyword>
<dbReference type="PANTHER" id="PTHR12629">
    <property type="entry name" value="DIPHOSPHOINOSITOL POLYPHOSPHATE PHOSPHOHYDROLASE"/>
    <property type="match status" value="1"/>
</dbReference>
<evidence type="ECO:0000259" key="9">
    <source>
        <dbReference type="PROSITE" id="PS51462"/>
    </source>
</evidence>
<dbReference type="Proteomes" id="UP000235220">
    <property type="component" value="Chromosome 16"/>
</dbReference>
<evidence type="ECO:0000256" key="2">
    <source>
        <dbReference type="ARBA" id="ARBA00004173"/>
    </source>
</evidence>
<comment type="cofactor">
    <cofactor evidence="1">
        <name>Mg(2+)</name>
        <dbReference type="ChEBI" id="CHEBI:18420"/>
    </cofactor>
</comment>
<keyword evidence="4" id="KW-0479">Metal-binding</keyword>
<dbReference type="InterPro" id="IPR020084">
    <property type="entry name" value="NUDIX_hydrolase_CS"/>
</dbReference>
<dbReference type="Gene3D" id="3.90.79.10">
    <property type="entry name" value="Nucleoside Triphosphate Pyrophosphohydrolase"/>
    <property type="match status" value="1"/>
</dbReference>
<evidence type="ECO:0000256" key="5">
    <source>
        <dbReference type="ARBA" id="ARBA00022801"/>
    </source>
</evidence>
<keyword evidence="8" id="KW-0496">Mitochondrion</keyword>
<dbReference type="SUPFAM" id="SSF55811">
    <property type="entry name" value="Nudix"/>
    <property type="match status" value="1"/>
</dbReference>
<dbReference type="InterPro" id="IPR047198">
    <property type="entry name" value="DDP-like_NUDIX"/>
</dbReference>
<evidence type="ECO:0000313" key="10">
    <source>
        <dbReference type="Proteomes" id="UP000235220"/>
    </source>
</evidence>
<dbReference type="PANTHER" id="PTHR12629:SF71">
    <property type="entry name" value="HYDROLASE 13, MITOCHONDRIAL, PUTATIVE, EXPRESSED-RELATED"/>
    <property type="match status" value="1"/>
</dbReference>
<evidence type="ECO:0000256" key="7">
    <source>
        <dbReference type="ARBA" id="ARBA00022946"/>
    </source>
</evidence>
<dbReference type="GO" id="GO:0046872">
    <property type="term" value="F:metal ion binding"/>
    <property type="evidence" value="ECO:0007669"/>
    <property type="project" value="UniProtKB-KW"/>
</dbReference>
<evidence type="ECO:0000313" key="11">
    <source>
        <dbReference type="RefSeq" id="XP_018841622.1"/>
    </source>
</evidence>
<dbReference type="GO" id="GO:0005739">
    <property type="term" value="C:mitochondrion"/>
    <property type="evidence" value="ECO:0007669"/>
    <property type="project" value="UniProtKB-SubCell"/>
</dbReference>
<dbReference type="RefSeq" id="XP_018841623.1">
    <property type="nucleotide sequence ID" value="XM_018986078.2"/>
</dbReference>
<dbReference type="PROSITE" id="PS51462">
    <property type="entry name" value="NUDIX"/>
    <property type="match status" value="1"/>
</dbReference>
<dbReference type="FunFam" id="3.90.79.10:FF:000030">
    <property type="entry name" value="Nudix hydrolase 13 mitochondrial"/>
    <property type="match status" value="1"/>
</dbReference>
<dbReference type="Pfam" id="PF00293">
    <property type="entry name" value="NUDIX"/>
    <property type="match status" value="1"/>
</dbReference>
<dbReference type="AlphaFoldDB" id="A0A2I4GCI2"/>
<feature type="domain" description="Nudix hydrolase" evidence="9">
    <location>
        <begin position="18"/>
        <end position="163"/>
    </location>
</feature>
<dbReference type="STRING" id="51240.A0A2I4GCI2"/>
<dbReference type="GO" id="GO:0016462">
    <property type="term" value="F:pyrophosphatase activity"/>
    <property type="evidence" value="ECO:0007669"/>
    <property type="project" value="InterPro"/>
</dbReference>
<dbReference type="Gramene" id="Jr16_15030_p1">
    <property type="protein sequence ID" value="cds.Jr16_15030_p1"/>
    <property type="gene ID" value="Jr16_15030"/>
</dbReference>
<evidence type="ECO:0000313" key="12">
    <source>
        <dbReference type="RefSeq" id="XP_018841623.1"/>
    </source>
</evidence>
<name>A0A2I4GCI2_JUGRE</name>
<keyword evidence="6" id="KW-0460">Magnesium</keyword>
<dbReference type="RefSeq" id="XP_018841622.1">
    <property type="nucleotide sequence ID" value="XM_018986077.2"/>
</dbReference>
<evidence type="ECO:0000256" key="3">
    <source>
        <dbReference type="ARBA" id="ARBA00005582"/>
    </source>
</evidence>
<dbReference type="InterPro" id="IPR000086">
    <property type="entry name" value="NUDIX_hydrolase_dom"/>
</dbReference>
<evidence type="ECO:0000256" key="4">
    <source>
        <dbReference type="ARBA" id="ARBA00022723"/>
    </source>
</evidence>